<accession>A0A4S2N5J9</accession>
<evidence type="ECO:0000256" key="1">
    <source>
        <dbReference type="SAM" id="MobiDB-lite"/>
    </source>
</evidence>
<feature type="compositionally biased region" description="Low complexity" evidence="1">
    <location>
        <begin position="48"/>
        <end position="60"/>
    </location>
</feature>
<gene>
    <name evidence="2" type="ORF">EX30DRAFT_2790</name>
</gene>
<evidence type="ECO:0000313" key="2">
    <source>
        <dbReference type="EMBL" id="TGZ84562.1"/>
    </source>
</evidence>
<name>A0A4S2N5J9_9PEZI</name>
<feature type="compositionally biased region" description="Polar residues" evidence="1">
    <location>
        <begin position="77"/>
        <end position="86"/>
    </location>
</feature>
<organism evidence="2 3">
    <name type="scientific">Ascodesmis nigricans</name>
    <dbReference type="NCBI Taxonomy" id="341454"/>
    <lineage>
        <taxon>Eukaryota</taxon>
        <taxon>Fungi</taxon>
        <taxon>Dikarya</taxon>
        <taxon>Ascomycota</taxon>
        <taxon>Pezizomycotina</taxon>
        <taxon>Pezizomycetes</taxon>
        <taxon>Pezizales</taxon>
        <taxon>Ascodesmidaceae</taxon>
        <taxon>Ascodesmis</taxon>
    </lineage>
</organism>
<dbReference type="InParanoid" id="A0A4S2N5J9"/>
<feature type="region of interest" description="Disordered" evidence="1">
    <location>
        <begin position="1"/>
        <end position="113"/>
    </location>
</feature>
<evidence type="ECO:0000313" key="3">
    <source>
        <dbReference type="Proteomes" id="UP000298138"/>
    </source>
</evidence>
<reference evidence="2 3" key="1">
    <citation type="submission" date="2019-04" db="EMBL/GenBank/DDBJ databases">
        <title>Comparative genomics and transcriptomics to analyze fruiting body development in filamentous ascomycetes.</title>
        <authorList>
            <consortium name="DOE Joint Genome Institute"/>
            <person name="Lutkenhaus R."/>
            <person name="Traeger S."/>
            <person name="Breuer J."/>
            <person name="Kuo A."/>
            <person name="Lipzen A."/>
            <person name="Pangilinan J."/>
            <person name="Dilworth D."/>
            <person name="Sandor L."/>
            <person name="Poggeler S."/>
            <person name="Barry K."/>
            <person name="Grigoriev I.V."/>
            <person name="Nowrousian M."/>
        </authorList>
    </citation>
    <scope>NUCLEOTIDE SEQUENCE [LARGE SCALE GENOMIC DNA]</scope>
    <source>
        <strain evidence="2 3">CBS 389.68</strain>
    </source>
</reference>
<dbReference type="Proteomes" id="UP000298138">
    <property type="component" value="Unassembled WGS sequence"/>
</dbReference>
<sequence>MADTEHPPAPPQYKRKTGATTPQPASRLKHSSIRSRPNTAEPQDHGRTSPSSTTTTMTTTIQGVRKFSKTLGKGHENSGQQKQQAQAGVPGQKNGGVGQGHLWQNSTVGNGAGTEEASNQVAFRIRGFSKKVEESTVVRYLQSLHP</sequence>
<proteinExistence type="predicted"/>
<protein>
    <submittedName>
        <fullName evidence="2">Uncharacterized protein</fullName>
    </submittedName>
</protein>
<dbReference type="EMBL" id="ML220112">
    <property type="protein sequence ID" value="TGZ84562.1"/>
    <property type="molecule type" value="Genomic_DNA"/>
</dbReference>
<keyword evidence="3" id="KW-1185">Reference proteome</keyword>
<dbReference type="AlphaFoldDB" id="A0A4S2N5J9"/>